<dbReference type="CDD" id="cd06530">
    <property type="entry name" value="S26_SPase_I"/>
    <property type="match status" value="1"/>
</dbReference>
<keyword evidence="9" id="KW-1185">Reference proteome</keyword>
<dbReference type="PROSITE" id="PS00760">
    <property type="entry name" value="SPASE_I_2"/>
    <property type="match status" value="1"/>
</dbReference>
<comment type="catalytic activity">
    <reaction evidence="1 6">
        <text>Cleavage of hydrophobic, N-terminal signal or leader sequences from secreted and periplasmic proteins.</text>
        <dbReference type="EC" id="3.4.21.89"/>
    </reaction>
</comment>
<dbReference type="Proteomes" id="UP000195043">
    <property type="component" value="Unassembled WGS sequence"/>
</dbReference>
<dbReference type="InterPro" id="IPR019758">
    <property type="entry name" value="Pept_S26A_signal_pept_1_CS"/>
</dbReference>
<dbReference type="GO" id="GO:0005886">
    <property type="term" value="C:plasma membrane"/>
    <property type="evidence" value="ECO:0007669"/>
    <property type="project" value="UniProtKB-SubCell"/>
</dbReference>
<dbReference type="Pfam" id="PF10502">
    <property type="entry name" value="Peptidase_S26"/>
    <property type="match status" value="1"/>
</dbReference>
<accession>A0A242A254</accession>
<dbReference type="GO" id="GO:0004252">
    <property type="term" value="F:serine-type endopeptidase activity"/>
    <property type="evidence" value="ECO:0007669"/>
    <property type="project" value="InterPro"/>
</dbReference>
<dbReference type="GO" id="GO:0009003">
    <property type="term" value="F:signal peptidase activity"/>
    <property type="evidence" value="ECO:0007669"/>
    <property type="project" value="UniProtKB-EC"/>
</dbReference>
<dbReference type="InterPro" id="IPR000223">
    <property type="entry name" value="Pept_S26A_signal_pept_1"/>
</dbReference>
<dbReference type="PROSITE" id="PS00761">
    <property type="entry name" value="SPASE_I_3"/>
    <property type="match status" value="1"/>
</dbReference>
<dbReference type="EC" id="3.4.21.89" evidence="4 6"/>
<dbReference type="PANTHER" id="PTHR43390">
    <property type="entry name" value="SIGNAL PEPTIDASE I"/>
    <property type="match status" value="1"/>
</dbReference>
<evidence type="ECO:0000256" key="2">
    <source>
        <dbReference type="ARBA" id="ARBA00004401"/>
    </source>
</evidence>
<evidence type="ECO:0000256" key="4">
    <source>
        <dbReference type="ARBA" id="ARBA00013208"/>
    </source>
</evidence>
<reference evidence="8 9" key="1">
    <citation type="submission" date="2017-05" db="EMBL/GenBank/DDBJ databases">
        <title>The Genome Sequence of Enterococcus sp. 8G7_MSG3316.</title>
        <authorList>
            <consortium name="The Broad Institute Genomics Platform"/>
            <consortium name="The Broad Institute Genomic Center for Infectious Diseases"/>
            <person name="Earl A."/>
            <person name="Manson A."/>
            <person name="Schwartman J."/>
            <person name="Gilmore M."/>
            <person name="Abouelleil A."/>
            <person name="Cao P."/>
            <person name="Chapman S."/>
            <person name="Cusick C."/>
            <person name="Shea T."/>
            <person name="Young S."/>
            <person name="Neafsey D."/>
            <person name="Nusbaum C."/>
            <person name="Birren B."/>
        </authorList>
    </citation>
    <scope>NUCLEOTIDE SEQUENCE [LARGE SCALE GENOMIC DNA]</scope>
    <source>
        <strain evidence="8 9">8G7_MSG3316</strain>
    </source>
</reference>
<dbReference type="EMBL" id="NGKU01000001">
    <property type="protein sequence ID" value="OTN75104.1"/>
    <property type="molecule type" value="Genomic_DNA"/>
</dbReference>
<organism evidence="8 9">
    <name type="scientific">Candidatus Enterococcus testudinis</name>
    <dbReference type="NCBI Taxonomy" id="1834191"/>
    <lineage>
        <taxon>Bacteria</taxon>
        <taxon>Bacillati</taxon>
        <taxon>Bacillota</taxon>
        <taxon>Bacilli</taxon>
        <taxon>Lactobacillales</taxon>
        <taxon>Enterococcaceae</taxon>
        <taxon>Enterococcus</taxon>
    </lineage>
</organism>
<gene>
    <name evidence="8" type="ORF">A5886_000148</name>
</gene>
<evidence type="ECO:0000259" key="7">
    <source>
        <dbReference type="Pfam" id="PF10502"/>
    </source>
</evidence>
<evidence type="ECO:0000313" key="9">
    <source>
        <dbReference type="Proteomes" id="UP000195043"/>
    </source>
</evidence>
<dbReference type="InterPro" id="IPR019757">
    <property type="entry name" value="Pept_S26A_signal_pept_1_Lys-AS"/>
</dbReference>
<evidence type="ECO:0000313" key="8">
    <source>
        <dbReference type="EMBL" id="OTN75104.1"/>
    </source>
</evidence>
<dbReference type="AlphaFoldDB" id="A0A242A254"/>
<evidence type="ECO:0000256" key="3">
    <source>
        <dbReference type="ARBA" id="ARBA00009370"/>
    </source>
</evidence>
<dbReference type="InterPro" id="IPR036286">
    <property type="entry name" value="LexA/Signal_pep-like_sf"/>
</dbReference>
<dbReference type="NCBIfam" id="TIGR02227">
    <property type="entry name" value="sigpep_I_bact"/>
    <property type="match status" value="1"/>
</dbReference>
<dbReference type="SUPFAM" id="SSF51306">
    <property type="entry name" value="LexA/Signal peptidase"/>
    <property type="match status" value="1"/>
</dbReference>
<comment type="similarity">
    <text evidence="3 6">Belongs to the peptidase S26 family.</text>
</comment>
<comment type="caution">
    <text evidence="8">The sequence shown here is derived from an EMBL/GenBank/DDBJ whole genome shotgun (WGS) entry which is preliminary data.</text>
</comment>
<comment type="subcellular location">
    <subcellularLocation>
        <location evidence="2">Cell membrane</location>
        <topology evidence="2">Single-pass type II membrane protein</topology>
    </subcellularLocation>
    <subcellularLocation>
        <location evidence="6">Membrane</location>
        <topology evidence="6">Single-pass type II membrane protein</topology>
    </subcellularLocation>
</comment>
<feature type="domain" description="Peptidase S26" evidence="7">
    <location>
        <begin position="1"/>
        <end position="123"/>
    </location>
</feature>
<dbReference type="PANTHER" id="PTHR43390:SF1">
    <property type="entry name" value="CHLOROPLAST PROCESSING PEPTIDASE"/>
    <property type="match status" value="1"/>
</dbReference>
<dbReference type="STRING" id="1834191.A5886_000148"/>
<evidence type="ECO:0000256" key="1">
    <source>
        <dbReference type="ARBA" id="ARBA00000677"/>
    </source>
</evidence>
<keyword evidence="5 6" id="KW-0378">Hydrolase</keyword>
<sequence length="128" mass="14855">MQPTLNSGNRAFALKISSNLSRGDIIIFEYDQKIYVKRIIGTPGDKLVFTNNEIKINNKLLEEEYLITYPENTDFLNDKESIELEVPQKSFFVLGDNRLNSIDSREFGVISEDRIVGKIFFTYDFKVF</sequence>
<dbReference type="GO" id="GO:0006465">
    <property type="term" value="P:signal peptide processing"/>
    <property type="evidence" value="ECO:0007669"/>
    <property type="project" value="InterPro"/>
</dbReference>
<evidence type="ECO:0000256" key="6">
    <source>
        <dbReference type="RuleBase" id="RU362042"/>
    </source>
</evidence>
<keyword evidence="6" id="KW-0645">Protease</keyword>
<dbReference type="PRINTS" id="PR00727">
    <property type="entry name" value="LEADERPTASE"/>
</dbReference>
<dbReference type="InterPro" id="IPR019533">
    <property type="entry name" value="Peptidase_S26"/>
</dbReference>
<protein>
    <recommendedName>
        <fullName evidence="4 6">Signal peptidase I</fullName>
        <ecNumber evidence="4 6">3.4.21.89</ecNumber>
    </recommendedName>
</protein>
<dbReference type="Gene3D" id="2.10.109.10">
    <property type="entry name" value="Umud Fragment, subunit A"/>
    <property type="match status" value="1"/>
</dbReference>
<proteinExistence type="inferred from homology"/>
<name>A0A242A254_9ENTE</name>
<evidence type="ECO:0000256" key="5">
    <source>
        <dbReference type="ARBA" id="ARBA00022801"/>
    </source>
</evidence>